<sequence length="112" mass="13352">MQIVKNIFISFVYMMIVSILIVIFYRIGIHKYVNITVSAIIFGLLTFFYFKTIFSSLICHLFYYGMLFYLSQTLDVLMMLLISISTMVVMKIYLVGWSKFDTYIKENQIYRN</sequence>
<name>A0A1P8EG34_9GAMM</name>
<keyword evidence="1" id="KW-0472">Membrane</keyword>
<evidence type="ECO:0000313" key="2">
    <source>
        <dbReference type="EMBL" id="APV35145.1"/>
    </source>
</evidence>
<organism evidence="2 3">
    <name type="scientific">Acinetobacter soli</name>
    <dbReference type="NCBI Taxonomy" id="487316"/>
    <lineage>
        <taxon>Bacteria</taxon>
        <taxon>Pseudomonadati</taxon>
        <taxon>Pseudomonadota</taxon>
        <taxon>Gammaproteobacteria</taxon>
        <taxon>Moraxellales</taxon>
        <taxon>Moraxellaceae</taxon>
        <taxon>Acinetobacter</taxon>
    </lineage>
</organism>
<evidence type="ECO:0000313" key="3">
    <source>
        <dbReference type="Proteomes" id="UP000185674"/>
    </source>
</evidence>
<dbReference type="Proteomes" id="UP000185674">
    <property type="component" value="Chromosome"/>
</dbReference>
<keyword evidence="1" id="KW-0812">Transmembrane</keyword>
<protein>
    <submittedName>
        <fullName evidence="2">Uncharacterized protein</fullName>
    </submittedName>
</protein>
<feature type="transmembrane region" description="Helical" evidence="1">
    <location>
        <begin position="39"/>
        <end position="64"/>
    </location>
</feature>
<proteinExistence type="predicted"/>
<feature type="transmembrane region" description="Helical" evidence="1">
    <location>
        <begin position="6"/>
        <end position="27"/>
    </location>
</feature>
<feature type="transmembrane region" description="Helical" evidence="1">
    <location>
        <begin position="76"/>
        <end position="95"/>
    </location>
</feature>
<keyword evidence="1" id="KW-1133">Transmembrane helix</keyword>
<dbReference type="KEGG" id="asol:BEN76_03560"/>
<reference evidence="2 3" key="1">
    <citation type="submission" date="2016-08" db="EMBL/GenBank/DDBJ databases">
        <title>Complete genome sequence of Acinetobacter baylyi strain GFJ2.</title>
        <authorList>
            <person name="Tabata M."/>
            <person name="Kuboki S."/>
            <person name="Gibu N."/>
            <person name="Kinouchi Y."/>
            <person name="Vangnai A."/>
            <person name="Kasai D."/>
            <person name="Fukuda M."/>
        </authorList>
    </citation>
    <scope>NUCLEOTIDE SEQUENCE [LARGE SCALE GENOMIC DNA]</scope>
    <source>
        <strain evidence="2 3">GFJ2</strain>
    </source>
</reference>
<accession>A0A1P8EG34</accession>
<gene>
    <name evidence="2" type="ORF">BEN76_03560</name>
</gene>
<dbReference type="AlphaFoldDB" id="A0A1P8EG34"/>
<dbReference type="EMBL" id="CP016896">
    <property type="protein sequence ID" value="APV35145.1"/>
    <property type="molecule type" value="Genomic_DNA"/>
</dbReference>
<evidence type="ECO:0000256" key="1">
    <source>
        <dbReference type="SAM" id="Phobius"/>
    </source>
</evidence>